<gene>
    <name evidence="2" type="ORF">ElyMa_003981300</name>
</gene>
<reference evidence="2 3" key="1">
    <citation type="journal article" date="2021" name="Elife">
        <title>Chloroplast acquisition without the gene transfer in kleptoplastic sea slugs, Plakobranchus ocellatus.</title>
        <authorList>
            <person name="Maeda T."/>
            <person name="Takahashi S."/>
            <person name="Yoshida T."/>
            <person name="Shimamura S."/>
            <person name="Takaki Y."/>
            <person name="Nagai Y."/>
            <person name="Toyoda A."/>
            <person name="Suzuki Y."/>
            <person name="Arimoto A."/>
            <person name="Ishii H."/>
            <person name="Satoh N."/>
            <person name="Nishiyama T."/>
            <person name="Hasebe M."/>
            <person name="Maruyama T."/>
            <person name="Minagawa J."/>
            <person name="Obokata J."/>
            <person name="Shigenobu S."/>
        </authorList>
    </citation>
    <scope>NUCLEOTIDE SEQUENCE [LARGE SCALE GENOMIC DNA]</scope>
</reference>
<sequence length="120" mass="13250">MAKFELGRTLIDLKSNGDVRRCPVRRTVNEIRVTAGVTACDLRRPVCSTRDVKVTTRTIRQVKPGRRNGTGPQPPGSVRKMSGCQEDVRMSGKRTPEQQTPLDDSNVTKGASRLSSKLTQ</sequence>
<accession>A0AAV4FZW4</accession>
<dbReference type="Proteomes" id="UP000762676">
    <property type="component" value="Unassembled WGS sequence"/>
</dbReference>
<protein>
    <submittedName>
        <fullName evidence="2">Uncharacterized protein</fullName>
    </submittedName>
</protein>
<organism evidence="2 3">
    <name type="scientific">Elysia marginata</name>
    <dbReference type="NCBI Taxonomy" id="1093978"/>
    <lineage>
        <taxon>Eukaryota</taxon>
        <taxon>Metazoa</taxon>
        <taxon>Spiralia</taxon>
        <taxon>Lophotrochozoa</taxon>
        <taxon>Mollusca</taxon>
        <taxon>Gastropoda</taxon>
        <taxon>Heterobranchia</taxon>
        <taxon>Euthyneura</taxon>
        <taxon>Panpulmonata</taxon>
        <taxon>Sacoglossa</taxon>
        <taxon>Placobranchoidea</taxon>
        <taxon>Plakobranchidae</taxon>
        <taxon>Elysia</taxon>
    </lineage>
</organism>
<evidence type="ECO:0000313" key="2">
    <source>
        <dbReference type="EMBL" id="GFR77931.1"/>
    </source>
</evidence>
<dbReference type="AlphaFoldDB" id="A0AAV4FZW4"/>
<comment type="caution">
    <text evidence="2">The sequence shown here is derived from an EMBL/GenBank/DDBJ whole genome shotgun (WGS) entry which is preliminary data.</text>
</comment>
<evidence type="ECO:0000313" key="3">
    <source>
        <dbReference type="Proteomes" id="UP000762676"/>
    </source>
</evidence>
<feature type="region of interest" description="Disordered" evidence="1">
    <location>
        <begin position="55"/>
        <end position="120"/>
    </location>
</feature>
<feature type="compositionally biased region" description="Basic and acidic residues" evidence="1">
    <location>
        <begin position="86"/>
        <end position="96"/>
    </location>
</feature>
<dbReference type="EMBL" id="BMAT01008104">
    <property type="protein sequence ID" value="GFR77931.1"/>
    <property type="molecule type" value="Genomic_DNA"/>
</dbReference>
<name>A0AAV4FZW4_9GAST</name>
<feature type="compositionally biased region" description="Polar residues" evidence="1">
    <location>
        <begin position="97"/>
        <end position="120"/>
    </location>
</feature>
<keyword evidence="3" id="KW-1185">Reference proteome</keyword>
<proteinExistence type="predicted"/>
<evidence type="ECO:0000256" key="1">
    <source>
        <dbReference type="SAM" id="MobiDB-lite"/>
    </source>
</evidence>